<evidence type="ECO:0000313" key="1">
    <source>
        <dbReference type="EMBL" id="KIX09442.1"/>
    </source>
</evidence>
<dbReference type="EMBL" id="KN847475">
    <property type="protein sequence ID" value="KIX09442.1"/>
    <property type="molecule type" value="Genomic_DNA"/>
</dbReference>
<dbReference type="PANTHER" id="PTHR42905">
    <property type="entry name" value="PHOSPHOENOLPYRUVATE CARBOXYLASE"/>
    <property type="match status" value="1"/>
</dbReference>
<keyword evidence="2" id="KW-1185">Reference proteome</keyword>
<protein>
    <submittedName>
        <fullName evidence="1">Rhinocladiella mackenziei CBS 650.93 unplaced genomic scaffold supercont1.1, whole genome shotgun sequence</fullName>
    </submittedName>
</protein>
<reference evidence="1 2" key="1">
    <citation type="submission" date="2015-01" db="EMBL/GenBank/DDBJ databases">
        <title>The Genome Sequence of Rhinocladiella mackenzie CBS 650.93.</title>
        <authorList>
            <consortium name="The Broad Institute Genomics Platform"/>
            <person name="Cuomo C."/>
            <person name="de Hoog S."/>
            <person name="Gorbushina A."/>
            <person name="Stielow B."/>
            <person name="Teixiera M."/>
            <person name="Abouelleil A."/>
            <person name="Chapman S.B."/>
            <person name="Priest M."/>
            <person name="Young S.K."/>
            <person name="Wortman J."/>
            <person name="Nusbaum C."/>
            <person name="Birren B."/>
        </authorList>
    </citation>
    <scope>NUCLEOTIDE SEQUENCE [LARGE SCALE GENOMIC DNA]</scope>
    <source>
        <strain evidence="1 2">CBS 650.93</strain>
    </source>
</reference>
<dbReference type="OrthoDB" id="429143at2759"/>
<accession>A0A0D2G464</accession>
<dbReference type="GO" id="GO:0003824">
    <property type="term" value="F:catalytic activity"/>
    <property type="evidence" value="ECO:0007669"/>
    <property type="project" value="InterPro"/>
</dbReference>
<dbReference type="InterPro" id="IPR040442">
    <property type="entry name" value="Pyrv_kinase-like_dom_sf"/>
</dbReference>
<dbReference type="RefSeq" id="XP_013276578.1">
    <property type="nucleotide sequence ID" value="XM_013421124.1"/>
</dbReference>
<dbReference type="InterPro" id="IPR039556">
    <property type="entry name" value="ICL/PEPM"/>
</dbReference>
<dbReference type="VEuPathDB" id="FungiDB:Z518_00522"/>
<dbReference type="Gene3D" id="3.20.20.60">
    <property type="entry name" value="Phosphoenolpyruvate-binding domains"/>
    <property type="match status" value="1"/>
</dbReference>
<dbReference type="CDD" id="cd00377">
    <property type="entry name" value="ICL_PEPM"/>
    <property type="match status" value="1"/>
</dbReference>
<dbReference type="PANTHER" id="PTHR42905:SF16">
    <property type="entry name" value="CARBOXYPHOSPHONOENOLPYRUVATE PHOSPHONOMUTASE-LIKE PROTEIN (AFU_ORTHOLOGUE AFUA_5G07230)"/>
    <property type="match status" value="1"/>
</dbReference>
<dbReference type="Proteomes" id="UP000053617">
    <property type="component" value="Unassembled WGS sequence"/>
</dbReference>
<organism evidence="1 2">
    <name type="scientific">Rhinocladiella mackenziei CBS 650.93</name>
    <dbReference type="NCBI Taxonomy" id="1442369"/>
    <lineage>
        <taxon>Eukaryota</taxon>
        <taxon>Fungi</taxon>
        <taxon>Dikarya</taxon>
        <taxon>Ascomycota</taxon>
        <taxon>Pezizomycotina</taxon>
        <taxon>Eurotiomycetes</taxon>
        <taxon>Chaetothyriomycetidae</taxon>
        <taxon>Chaetothyriales</taxon>
        <taxon>Herpotrichiellaceae</taxon>
        <taxon>Rhinocladiella</taxon>
    </lineage>
</organism>
<evidence type="ECO:0000313" key="2">
    <source>
        <dbReference type="Proteomes" id="UP000053617"/>
    </source>
</evidence>
<gene>
    <name evidence="1" type="ORF">Z518_00522</name>
</gene>
<sequence length="267" mass="28884">MDPASLNKKAQELKALHQPGNPVIFANVYDIPSSRVVAGLPSCKALATASFAVARAYGLEDKDLTLETNLQAVRRIGRVACEFNKPLTVDIQDAYGDRLEEAIVGLIERGAVGCNLEDCNMETNEMYAPDEAVDRIKRALTVARAEGIPDFVLNARCDVLLHGGDMEEVFTRGKMYLAAGATSVFVLGGRSRGGVKTEEIKRLVKEFDGRLNVSCQLMVPGKLSVKEIAELGVSRISVGPQMLFKATEAIETEAEKLLSGISIRNGD</sequence>
<dbReference type="GeneID" id="25288593"/>
<proteinExistence type="predicted"/>
<dbReference type="InterPro" id="IPR015813">
    <property type="entry name" value="Pyrv/PenolPyrv_kinase-like_dom"/>
</dbReference>
<dbReference type="STRING" id="1442369.A0A0D2G464"/>
<name>A0A0D2G464_9EURO</name>
<dbReference type="AlphaFoldDB" id="A0A0D2G464"/>
<dbReference type="SUPFAM" id="SSF51621">
    <property type="entry name" value="Phosphoenolpyruvate/pyruvate domain"/>
    <property type="match status" value="1"/>
</dbReference>
<dbReference type="HOGENOM" id="CLU_027389_2_0_1"/>
<dbReference type="Pfam" id="PF13714">
    <property type="entry name" value="PEP_mutase"/>
    <property type="match status" value="1"/>
</dbReference>